<proteinExistence type="predicted"/>
<dbReference type="PANTHER" id="PTHR30050">
    <property type="entry name" value="CHROMOSOMAL REPLICATION INITIATOR PROTEIN DNAA"/>
    <property type="match status" value="1"/>
</dbReference>
<dbReference type="OrthoDB" id="7390113at2"/>
<protein>
    <submittedName>
        <fullName evidence="1">DnaA regulatory inactivator Hda</fullName>
    </submittedName>
</protein>
<dbReference type="InterPro" id="IPR027417">
    <property type="entry name" value="P-loop_NTPase"/>
</dbReference>
<dbReference type="Gene3D" id="1.10.8.60">
    <property type="match status" value="1"/>
</dbReference>
<dbReference type="SUPFAM" id="SSF52540">
    <property type="entry name" value="P-loop containing nucleoside triphosphate hydrolases"/>
    <property type="match status" value="1"/>
</dbReference>
<evidence type="ECO:0000313" key="1">
    <source>
        <dbReference type="EMBL" id="CTQ32365.1"/>
    </source>
</evidence>
<dbReference type="PANTHER" id="PTHR30050:SF5">
    <property type="entry name" value="DNAA REGULATORY INACTIVATOR HDA"/>
    <property type="match status" value="1"/>
</dbReference>
<dbReference type="Proteomes" id="UP000048908">
    <property type="component" value="Unassembled WGS sequence"/>
</dbReference>
<dbReference type="EMBL" id="CXPG01000013">
    <property type="protein sequence ID" value="CTQ32365.1"/>
    <property type="molecule type" value="Genomic_DNA"/>
</dbReference>
<dbReference type="STRING" id="282197.SAMN04488517_10574"/>
<gene>
    <name evidence="1" type="ORF">JAN5088_01130</name>
</gene>
<keyword evidence="2" id="KW-1185">Reference proteome</keyword>
<reference evidence="1 2" key="1">
    <citation type="submission" date="2015-07" db="EMBL/GenBank/DDBJ databases">
        <authorList>
            <person name="Noorani M."/>
        </authorList>
    </citation>
    <scope>NUCLEOTIDE SEQUENCE [LARGE SCALE GENOMIC DNA]</scope>
    <source>
        <strain evidence="1 2">CECT 5088</strain>
    </source>
</reference>
<organism evidence="1 2">
    <name type="scientific">Jannaschia rubra</name>
    <dbReference type="NCBI Taxonomy" id="282197"/>
    <lineage>
        <taxon>Bacteria</taxon>
        <taxon>Pseudomonadati</taxon>
        <taxon>Pseudomonadota</taxon>
        <taxon>Alphaproteobacteria</taxon>
        <taxon>Rhodobacterales</taxon>
        <taxon>Roseobacteraceae</taxon>
        <taxon>Jannaschia</taxon>
    </lineage>
</organism>
<name>A0A0M6XQE2_9RHOB</name>
<dbReference type="Gene3D" id="3.40.50.300">
    <property type="entry name" value="P-loop containing nucleotide triphosphate hydrolases"/>
    <property type="match status" value="1"/>
</dbReference>
<dbReference type="GO" id="GO:0005886">
    <property type="term" value="C:plasma membrane"/>
    <property type="evidence" value="ECO:0007669"/>
    <property type="project" value="TreeGrafter"/>
</dbReference>
<sequence length="197" mass="21224">MVSTSNAQAVALVDAWPDWPGGRLALVGPEGSGKSHLAGIWAAEADATRLRAADLTARDAPALAHRPVVLEDADRGVDEEALFHLWNACAGQEHGLLLTGRRPPSDWPVRLPDLKSRLASLTPAVIDDPDDTLLSVLLLKLFADRQLQVKPALIGFLLPRMERSFAAARALVDRLDAASLERGVALNQALARDLLDR</sequence>
<dbReference type="AlphaFoldDB" id="A0A0M6XQE2"/>
<dbReference type="GO" id="GO:0006270">
    <property type="term" value="P:DNA replication initiation"/>
    <property type="evidence" value="ECO:0007669"/>
    <property type="project" value="TreeGrafter"/>
</dbReference>
<dbReference type="GO" id="GO:0003688">
    <property type="term" value="F:DNA replication origin binding"/>
    <property type="evidence" value="ECO:0007669"/>
    <property type="project" value="TreeGrafter"/>
</dbReference>
<accession>A0A0M6XQE2</accession>
<evidence type="ECO:0000313" key="2">
    <source>
        <dbReference type="Proteomes" id="UP000048908"/>
    </source>
</evidence>